<dbReference type="EMBL" id="JBIAMX010000031">
    <property type="protein sequence ID" value="MFF0547069.1"/>
    <property type="molecule type" value="Genomic_DNA"/>
</dbReference>
<sequence>MANFRITAGYAGDKTIEAHHFEEVGSLIIFYSGAETRSADAVYAIPLDKVITVEKVSAES</sequence>
<protein>
    <submittedName>
        <fullName evidence="1">Uncharacterized protein</fullName>
    </submittedName>
</protein>
<dbReference type="RefSeq" id="WP_387703220.1">
    <property type="nucleotide sequence ID" value="NZ_JBIAMX010000031.1"/>
</dbReference>
<gene>
    <name evidence="1" type="ORF">ACFYTF_29960</name>
</gene>
<accession>A0ABW6PXF4</accession>
<organism evidence="1 2">
    <name type="scientific">Nocardia thailandica</name>
    <dbReference type="NCBI Taxonomy" id="257275"/>
    <lineage>
        <taxon>Bacteria</taxon>
        <taxon>Bacillati</taxon>
        <taxon>Actinomycetota</taxon>
        <taxon>Actinomycetes</taxon>
        <taxon>Mycobacteriales</taxon>
        <taxon>Nocardiaceae</taxon>
        <taxon>Nocardia</taxon>
    </lineage>
</organism>
<reference evidence="1 2" key="1">
    <citation type="submission" date="2024-10" db="EMBL/GenBank/DDBJ databases">
        <title>The Natural Products Discovery Center: Release of the First 8490 Sequenced Strains for Exploring Actinobacteria Biosynthetic Diversity.</title>
        <authorList>
            <person name="Kalkreuter E."/>
            <person name="Kautsar S.A."/>
            <person name="Yang D."/>
            <person name="Bader C.D."/>
            <person name="Teijaro C.N."/>
            <person name="Fluegel L."/>
            <person name="Davis C.M."/>
            <person name="Simpson J.R."/>
            <person name="Lauterbach L."/>
            <person name="Steele A.D."/>
            <person name="Gui C."/>
            <person name="Meng S."/>
            <person name="Li G."/>
            <person name="Viehrig K."/>
            <person name="Ye F."/>
            <person name="Su P."/>
            <person name="Kiefer A.F."/>
            <person name="Nichols A."/>
            <person name="Cepeda A.J."/>
            <person name="Yan W."/>
            <person name="Fan B."/>
            <person name="Jiang Y."/>
            <person name="Adhikari A."/>
            <person name="Zheng C.-J."/>
            <person name="Schuster L."/>
            <person name="Cowan T.M."/>
            <person name="Smanski M.J."/>
            <person name="Chevrette M.G."/>
            <person name="De Carvalho L.P.S."/>
            <person name="Shen B."/>
        </authorList>
    </citation>
    <scope>NUCLEOTIDE SEQUENCE [LARGE SCALE GENOMIC DNA]</scope>
    <source>
        <strain evidence="1 2">NPDC004045</strain>
    </source>
</reference>
<proteinExistence type="predicted"/>
<dbReference type="Proteomes" id="UP001601444">
    <property type="component" value="Unassembled WGS sequence"/>
</dbReference>
<evidence type="ECO:0000313" key="1">
    <source>
        <dbReference type="EMBL" id="MFF0547069.1"/>
    </source>
</evidence>
<name>A0ABW6PXF4_9NOCA</name>
<evidence type="ECO:0000313" key="2">
    <source>
        <dbReference type="Proteomes" id="UP001601444"/>
    </source>
</evidence>
<keyword evidence="2" id="KW-1185">Reference proteome</keyword>
<comment type="caution">
    <text evidence="1">The sequence shown here is derived from an EMBL/GenBank/DDBJ whole genome shotgun (WGS) entry which is preliminary data.</text>
</comment>